<dbReference type="EMBL" id="OX465084">
    <property type="protein sequence ID" value="CAI9299788.1"/>
    <property type="molecule type" value="Genomic_DNA"/>
</dbReference>
<protein>
    <submittedName>
        <fullName evidence="2">Uncharacterized protein</fullName>
    </submittedName>
</protein>
<evidence type="ECO:0000256" key="1">
    <source>
        <dbReference type="SAM" id="MobiDB-lite"/>
    </source>
</evidence>
<sequence length="198" mass="22890">MTNRVRRNQPVTRDFPWYSFPRDVAPETHAQWTTKLDLLKKRKVHVLVEVDWHWIGSSGLMDVMEPYLDKLADFLIVRAAKDRRGSPLYGGMWITRLVRSFGIFLKREASLLTVEPQKTFSTLLYKRAHLIVDHGMGGFSIPEDTPRHRVPSRGRQRGNEAEADKPVVPEEDKMPMDPYSMARDDMSTICLVQQITPT</sequence>
<reference evidence="2" key="1">
    <citation type="submission" date="2023-04" db="EMBL/GenBank/DDBJ databases">
        <authorList>
            <person name="Vijverberg K."/>
            <person name="Xiong W."/>
            <person name="Schranz E."/>
        </authorList>
    </citation>
    <scope>NUCLEOTIDE SEQUENCE</scope>
</reference>
<feature type="region of interest" description="Disordered" evidence="1">
    <location>
        <begin position="141"/>
        <end position="173"/>
    </location>
</feature>
<name>A0AA36EL34_LACSI</name>
<keyword evidence="3" id="KW-1185">Reference proteome</keyword>
<gene>
    <name evidence="2" type="ORF">LSALG_LOCUS38476</name>
</gene>
<proteinExistence type="predicted"/>
<organism evidence="2 3">
    <name type="scientific">Lactuca saligna</name>
    <name type="common">Willowleaf lettuce</name>
    <dbReference type="NCBI Taxonomy" id="75948"/>
    <lineage>
        <taxon>Eukaryota</taxon>
        <taxon>Viridiplantae</taxon>
        <taxon>Streptophyta</taxon>
        <taxon>Embryophyta</taxon>
        <taxon>Tracheophyta</taxon>
        <taxon>Spermatophyta</taxon>
        <taxon>Magnoliopsida</taxon>
        <taxon>eudicotyledons</taxon>
        <taxon>Gunneridae</taxon>
        <taxon>Pentapetalae</taxon>
        <taxon>asterids</taxon>
        <taxon>campanulids</taxon>
        <taxon>Asterales</taxon>
        <taxon>Asteraceae</taxon>
        <taxon>Cichorioideae</taxon>
        <taxon>Cichorieae</taxon>
        <taxon>Lactucinae</taxon>
        <taxon>Lactuca</taxon>
    </lineage>
</organism>
<evidence type="ECO:0000313" key="2">
    <source>
        <dbReference type="EMBL" id="CAI9299788.1"/>
    </source>
</evidence>
<feature type="compositionally biased region" description="Basic and acidic residues" evidence="1">
    <location>
        <begin position="157"/>
        <end position="173"/>
    </location>
</feature>
<evidence type="ECO:0000313" key="3">
    <source>
        <dbReference type="Proteomes" id="UP001177003"/>
    </source>
</evidence>
<dbReference type="AlphaFoldDB" id="A0AA36EL34"/>
<accession>A0AA36EL34</accession>
<dbReference type="Proteomes" id="UP001177003">
    <property type="component" value="Chromosome 8"/>
</dbReference>